<dbReference type="InterPro" id="IPR023214">
    <property type="entry name" value="HAD_sf"/>
</dbReference>
<dbReference type="Pfam" id="PF00702">
    <property type="entry name" value="Hydrolase"/>
    <property type="match status" value="1"/>
</dbReference>
<dbReference type="InterPro" id="IPR036412">
    <property type="entry name" value="HAD-like_sf"/>
</dbReference>
<sequence length="270" mass="30662">MIKAVLFDLDDTLLWDRRSVEEALEATCLYASQKTGCDPVRLGDAVRREARNLYESWGTFPFVQRIGINPFEALWGEFRDEKPEEFHLLRDFAPAYRSEVWARALKSCGVDDVLLGRELGERFRTERRQRPYVFRETFSVLDALKTKYRLLLLTNGSPDLQKEKLAGVPELAKYFEHVVISGDFGEGKPSVALFRHALALLSVAPHECVMVGDKLTTDILGANRSGIASIWINREKVVASGDIVPTVELPSLEPLPEMLDRWNETGVPRR</sequence>
<comment type="catalytic activity">
    <reaction evidence="3">
        <text>O-phospho-L-serine + H2O = L-serine + phosphate</text>
        <dbReference type="Rhea" id="RHEA:21208"/>
        <dbReference type="ChEBI" id="CHEBI:15377"/>
        <dbReference type="ChEBI" id="CHEBI:33384"/>
        <dbReference type="ChEBI" id="CHEBI:43474"/>
        <dbReference type="ChEBI" id="CHEBI:57524"/>
        <dbReference type="EC" id="3.1.3.3"/>
    </reaction>
</comment>
<dbReference type="EMBL" id="MOXJ01000001">
    <property type="protein sequence ID" value="PDO11610.1"/>
    <property type="molecule type" value="Genomic_DNA"/>
</dbReference>
<dbReference type="Proteomes" id="UP000243688">
    <property type="component" value="Unassembled WGS sequence"/>
</dbReference>
<dbReference type="NCBIfam" id="TIGR01549">
    <property type="entry name" value="HAD-SF-IA-v1"/>
    <property type="match status" value="1"/>
</dbReference>
<comment type="function">
    <text evidence="3">Catalyzes the last step of the phosphorylated serine biosynthetic pathway, i.e. dephosphorylation of O-phospho-L-serine to form L-serine.</text>
</comment>
<keyword evidence="3" id="KW-0170">Cobalt</keyword>
<dbReference type="PANTHER" id="PTHR46470:SF3">
    <property type="entry name" value="N-ACYLNEURAMINATE-9-PHOSPHATASE"/>
    <property type="match status" value="1"/>
</dbReference>
<comment type="pathway">
    <text evidence="3">Amino-acid biosynthesis; L-serine biosynthesis; L-serine from 3-phospho-D-glycerate: step 3/3.</text>
</comment>
<dbReference type="SUPFAM" id="SSF56784">
    <property type="entry name" value="HAD-like"/>
    <property type="match status" value="1"/>
</dbReference>
<dbReference type="PANTHER" id="PTHR46470">
    <property type="entry name" value="N-ACYLNEURAMINATE-9-PHOSPHATASE"/>
    <property type="match status" value="1"/>
</dbReference>
<dbReference type="GO" id="GO:0036424">
    <property type="term" value="F:L-phosphoserine phosphatase activity"/>
    <property type="evidence" value="ECO:0007669"/>
    <property type="project" value="UniProtKB-UniRule"/>
</dbReference>
<evidence type="ECO:0000256" key="3">
    <source>
        <dbReference type="HAMAP-Rule" id="MF_02240"/>
    </source>
</evidence>
<gene>
    <name evidence="4" type="ORF">BLM47_00315</name>
</gene>
<reference evidence="4 5" key="1">
    <citation type="submission" date="2016-12" db="EMBL/GenBank/DDBJ databases">
        <title>Candidatus Reconcilibacillus cellulovorans genome.</title>
        <authorList>
            <person name="Kolinko S."/>
            <person name="Wu Y.-W."/>
            <person name="Tachea F."/>
            <person name="Denzel E."/>
            <person name="Hiras J."/>
            <person name="Baecker N."/>
            <person name="Chan L.J."/>
            <person name="Eichorst S.A."/>
            <person name="Frey D."/>
            <person name="Adams P.D."/>
            <person name="Pray T."/>
            <person name="Tanjore D."/>
            <person name="Petzold C.J."/>
            <person name="Gladden J.M."/>
            <person name="Simmons B.A."/>
            <person name="Singer S.W."/>
        </authorList>
    </citation>
    <scope>NUCLEOTIDE SEQUENCE [LARGE SCALE GENOMIC DNA]</scope>
    <source>
        <strain evidence="4">JTherm</strain>
    </source>
</reference>
<dbReference type="Gene3D" id="1.20.120.710">
    <property type="entry name" value="Haloacid dehalogenase hydrolase-like domain"/>
    <property type="match status" value="1"/>
</dbReference>
<dbReference type="AlphaFoldDB" id="A0A2A6E399"/>
<dbReference type="EC" id="3.1.3.3" evidence="3"/>
<keyword evidence="1 3" id="KW-0378">Hydrolase</keyword>
<evidence type="ECO:0000256" key="2">
    <source>
        <dbReference type="ARBA" id="ARBA00022842"/>
    </source>
</evidence>
<dbReference type="SFLD" id="SFLDS00003">
    <property type="entry name" value="Haloacid_Dehalogenase"/>
    <property type="match status" value="1"/>
</dbReference>
<dbReference type="Gene3D" id="3.40.50.1000">
    <property type="entry name" value="HAD superfamily/HAD-like"/>
    <property type="match status" value="1"/>
</dbReference>
<dbReference type="InterPro" id="IPR051400">
    <property type="entry name" value="HAD-like_hydrolase"/>
</dbReference>
<dbReference type="GO" id="GO:0006564">
    <property type="term" value="P:L-serine biosynthetic process"/>
    <property type="evidence" value="ECO:0007669"/>
    <property type="project" value="UniProtKB-UniRule"/>
</dbReference>
<dbReference type="InterPro" id="IPR044266">
    <property type="entry name" value="PSP_YsaA"/>
</dbReference>
<proteinExistence type="inferred from homology"/>
<comment type="similarity">
    <text evidence="3">Belongs to the HAD-like hydrolase superfamily.</text>
</comment>
<comment type="catalytic activity">
    <reaction evidence="3">
        <text>O-phospho-D-serine + H2O = D-serine + phosphate</text>
        <dbReference type="Rhea" id="RHEA:24873"/>
        <dbReference type="ChEBI" id="CHEBI:15377"/>
        <dbReference type="ChEBI" id="CHEBI:35247"/>
        <dbReference type="ChEBI" id="CHEBI:43474"/>
        <dbReference type="ChEBI" id="CHEBI:58680"/>
        <dbReference type="EC" id="3.1.3.3"/>
    </reaction>
</comment>
<evidence type="ECO:0000256" key="1">
    <source>
        <dbReference type="ARBA" id="ARBA00022801"/>
    </source>
</evidence>
<protein>
    <recommendedName>
        <fullName evidence="3">Phosphoserine phosphatase</fullName>
        <shortName evidence="3">PSP</shortName>
        <ecNumber evidence="3">3.1.3.3</ecNumber>
    </recommendedName>
</protein>
<evidence type="ECO:0000313" key="5">
    <source>
        <dbReference type="Proteomes" id="UP000243688"/>
    </source>
</evidence>
<comment type="caution">
    <text evidence="4">The sequence shown here is derived from an EMBL/GenBank/DDBJ whole genome shotgun (WGS) entry which is preliminary data.</text>
</comment>
<keyword evidence="3" id="KW-0028">Amino-acid biosynthesis</keyword>
<dbReference type="InterPro" id="IPR006439">
    <property type="entry name" value="HAD-SF_hydro_IA"/>
</dbReference>
<dbReference type="SFLD" id="SFLDG01129">
    <property type="entry name" value="C1.5:_HAD__Beta-PGM__Phosphata"/>
    <property type="match status" value="1"/>
</dbReference>
<organism evidence="4 5">
    <name type="scientific">Candidatus Reconcilbacillus cellulovorans</name>
    <dbReference type="NCBI Taxonomy" id="1906605"/>
    <lineage>
        <taxon>Bacteria</taxon>
        <taxon>Bacillati</taxon>
        <taxon>Bacillota</taxon>
        <taxon>Bacilli</taxon>
        <taxon>Bacillales</taxon>
        <taxon>Paenibacillaceae</taxon>
        <taxon>Candidatus Reconcilbacillus</taxon>
    </lineage>
</organism>
<evidence type="ECO:0000313" key="4">
    <source>
        <dbReference type="EMBL" id="PDO11610.1"/>
    </source>
</evidence>
<dbReference type="NCBIfam" id="TIGR01509">
    <property type="entry name" value="HAD-SF-IA-v3"/>
    <property type="match status" value="1"/>
</dbReference>
<keyword evidence="3" id="KW-0718">Serine biosynthesis</keyword>
<accession>A0A2A6E399</accession>
<keyword evidence="2 3" id="KW-0460">Magnesium</keyword>
<dbReference type="HAMAP" id="MF_02240">
    <property type="entry name" value="PSP"/>
    <property type="match status" value="1"/>
</dbReference>
<name>A0A2A6E399_9BACL</name>
<comment type="cofactor">
    <cofactor evidence="3">
        <name>Mg(2+)</name>
        <dbReference type="ChEBI" id="CHEBI:18420"/>
    </cofactor>
    <cofactor evidence="3">
        <name>Co(2+)</name>
        <dbReference type="ChEBI" id="CHEBI:48828"/>
    </cofactor>
</comment>